<name>A0AAD4TV72_OVIAM</name>
<proteinExistence type="predicted"/>
<dbReference type="AlphaFoldDB" id="A0AAD4TV72"/>
<dbReference type="EMBL" id="JAKZEL010000020">
    <property type="protein sequence ID" value="KAI4533961.1"/>
    <property type="molecule type" value="Genomic_DNA"/>
</dbReference>
<evidence type="ECO:0000313" key="1">
    <source>
        <dbReference type="EMBL" id="KAI4533961.1"/>
    </source>
</evidence>
<organism evidence="1 2">
    <name type="scientific">Ovis ammon polii</name>
    <dbReference type="NCBI Taxonomy" id="230172"/>
    <lineage>
        <taxon>Eukaryota</taxon>
        <taxon>Metazoa</taxon>
        <taxon>Chordata</taxon>
        <taxon>Craniata</taxon>
        <taxon>Vertebrata</taxon>
        <taxon>Euteleostomi</taxon>
        <taxon>Mammalia</taxon>
        <taxon>Eutheria</taxon>
        <taxon>Laurasiatheria</taxon>
        <taxon>Artiodactyla</taxon>
        <taxon>Ruminantia</taxon>
        <taxon>Pecora</taxon>
        <taxon>Bovidae</taxon>
        <taxon>Caprinae</taxon>
        <taxon>Ovis</taxon>
    </lineage>
</organism>
<comment type="caution">
    <text evidence="1">The sequence shown here is derived from an EMBL/GenBank/DDBJ whole genome shotgun (WGS) entry which is preliminary data.</text>
</comment>
<sequence>MSEQVIREEIETQRNGLSVGAGQQGADSLMNDLPVSRGHLPMPRANIWKNMQCRKYGGVHYPHIWLLMDKQGSLPIKPRSKRGKQTNKSHHALDVEANDSLAFDIIALALRHDHDVFYDKNINLDNNEEINPWTTREAPSVFSFLSHHSSSDSIWFSTLQRFPSSGWGLAFGFSSDAVSLDLVSEPIS</sequence>
<reference evidence="1" key="1">
    <citation type="submission" date="2022-03" db="EMBL/GenBank/DDBJ databases">
        <title>Genomic analyses of argali, domestic sheep and their hybrids provide insights into chromosomal evolution, heterosis and genetic basis of agronomic traits.</title>
        <authorList>
            <person name="Li M."/>
        </authorList>
    </citation>
    <scope>NUCLEOTIDE SEQUENCE</scope>
    <source>
        <strain evidence="1">CAU-MHL-2022a</strain>
        <tissue evidence="1">Skin</tissue>
    </source>
</reference>
<gene>
    <name evidence="1" type="ORF">MG293_016980</name>
</gene>
<dbReference type="Proteomes" id="UP001214576">
    <property type="component" value="Unassembled WGS sequence"/>
</dbReference>
<keyword evidence="2" id="KW-1185">Reference proteome</keyword>
<accession>A0AAD4TV72</accession>
<evidence type="ECO:0000313" key="2">
    <source>
        <dbReference type="Proteomes" id="UP001214576"/>
    </source>
</evidence>
<protein>
    <submittedName>
        <fullName evidence="1">Uncharacterized protein</fullName>
    </submittedName>
</protein>